<accession>A0A1M5FUI5</accession>
<dbReference type="InterPro" id="IPR016181">
    <property type="entry name" value="Acyl_CoA_acyltransferase"/>
</dbReference>
<dbReference type="PANTHER" id="PTHR43800">
    <property type="entry name" value="PEPTIDYL-LYSINE N-ACETYLTRANSFERASE YJAB"/>
    <property type="match status" value="1"/>
</dbReference>
<sequence>MPVVVRAILPEEASLLPEIERDAAERFREVGLDAIADGEPSSEPFILAVIEKGVALGAVAGDAGLVGFVLAGLLDEALHVYELSVRAVFNGQGIGTALLAGIETAAADRGLAALTLSTFTDVPWNAPFYARRGFLPVEIDDWGPAFHLLNGAERAAGLPLDRRIFMRKELAR</sequence>
<feature type="domain" description="N-acetyltransferase" evidence="3">
    <location>
        <begin position="3"/>
        <end position="171"/>
    </location>
</feature>
<dbReference type="Proteomes" id="UP000184485">
    <property type="component" value="Unassembled WGS sequence"/>
</dbReference>
<dbReference type="OrthoDB" id="572496at2"/>
<evidence type="ECO:0000259" key="3">
    <source>
        <dbReference type="PROSITE" id="PS51186"/>
    </source>
</evidence>
<gene>
    <name evidence="4" type="ORF">SAMN02745157_3172</name>
</gene>
<keyword evidence="1 4" id="KW-0808">Transferase</keyword>
<organism evidence="4 5">
    <name type="scientific">Kaistia soli DSM 19436</name>
    <dbReference type="NCBI Taxonomy" id="1122133"/>
    <lineage>
        <taxon>Bacteria</taxon>
        <taxon>Pseudomonadati</taxon>
        <taxon>Pseudomonadota</taxon>
        <taxon>Alphaproteobacteria</taxon>
        <taxon>Hyphomicrobiales</taxon>
        <taxon>Kaistiaceae</taxon>
        <taxon>Kaistia</taxon>
    </lineage>
</organism>
<dbReference type="AlphaFoldDB" id="A0A1M5FUI5"/>
<evidence type="ECO:0000313" key="4">
    <source>
        <dbReference type="EMBL" id="SHF95089.1"/>
    </source>
</evidence>
<dbReference type="EMBL" id="FQUP01000003">
    <property type="protein sequence ID" value="SHF95089.1"/>
    <property type="molecule type" value="Genomic_DNA"/>
</dbReference>
<keyword evidence="5" id="KW-1185">Reference proteome</keyword>
<dbReference type="SUPFAM" id="SSF55729">
    <property type="entry name" value="Acyl-CoA N-acyltransferases (Nat)"/>
    <property type="match status" value="1"/>
</dbReference>
<protein>
    <submittedName>
        <fullName evidence="4">Predicted N-acetyltransferase YhbS</fullName>
    </submittedName>
</protein>
<dbReference type="GO" id="GO:0016747">
    <property type="term" value="F:acyltransferase activity, transferring groups other than amino-acyl groups"/>
    <property type="evidence" value="ECO:0007669"/>
    <property type="project" value="InterPro"/>
</dbReference>
<evidence type="ECO:0000256" key="1">
    <source>
        <dbReference type="ARBA" id="ARBA00022679"/>
    </source>
</evidence>
<name>A0A1M5FUI5_9HYPH</name>
<dbReference type="STRING" id="1122133.SAMN02745157_3172"/>
<dbReference type="Gene3D" id="3.40.630.30">
    <property type="match status" value="1"/>
</dbReference>
<dbReference type="PANTHER" id="PTHR43800:SF1">
    <property type="entry name" value="PEPTIDYL-LYSINE N-ACETYLTRANSFERASE YJAB"/>
    <property type="match status" value="1"/>
</dbReference>
<proteinExistence type="predicted"/>
<evidence type="ECO:0000313" key="5">
    <source>
        <dbReference type="Proteomes" id="UP000184485"/>
    </source>
</evidence>
<dbReference type="Pfam" id="PF00583">
    <property type="entry name" value="Acetyltransf_1"/>
    <property type="match status" value="1"/>
</dbReference>
<dbReference type="InterPro" id="IPR000182">
    <property type="entry name" value="GNAT_dom"/>
</dbReference>
<keyword evidence="2" id="KW-0012">Acyltransferase</keyword>
<dbReference type="PROSITE" id="PS51186">
    <property type="entry name" value="GNAT"/>
    <property type="match status" value="1"/>
</dbReference>
<dbReference type="CDD" id="cd04301">
    <property type="entry name" value="NAT_SF"/>
    <property type="match status" value="1"/>
</dbReference>
<evidence type="ECO:0000256" key="2">
    <source>
        <dbReference type="ARBA" id="ARBA00023315"/>
    </source>
</evidence>
<reference evidence="4 5" key="1">
    <citation type="submission" date="2016-11" db="EMBL/GenBank/DDBJ databases">
        <authorList>
            <person name="Jaros S."/>
            <person name="Januszkiewicz K."/>
            <person name="Wedrychowicz H."/>
        </authorList>
    </citation>
    <scope>NUCLEOTIDE SEQUENCE [LARGE SCALE GENOMIC DNA]</scope>
    <source>
        <strain evidence="4 5">DSM 19436</strain>
    </source>
</reference>
<dbReference type="RefSeq" id="WP_073054560.1">
    <property type="nucleotide sequence ID" value="NZ_FQUP01000003.1"/>
</dbReference>